<reference evidence="1 2" key="1">
    <citation type="submission" date="2018-07" db="EMBL/GenBank/DDBJ databases">
        <title>The use of a cohorting ward and systematic surveillance cultures for the control of a Klebsiella pneumoniae carbapenemase (KPC)-producing Enterobacteriaceae outbreak.</title>
        <authorList>
            <person name="Doi Y."/>
        </authorList>
    </citation>
    <scope>NUCLEOTIDE SEQUENCE [LARGE SCALE GENOMIC DNA]</scope>
    <source>
        <strain evidence="1 2">1-RC-17-04017</strain>
    </source>
</reference>
<name>A0ABD7GN41_9ENTR</name>
<proteinExistence type="predicted"/>
<feature type="non-terminal residue" evidence="1">
    <location>
        <position position="69"/>
    </location>
</feature>
<sequence>IYILRLYAQSKPEQDAFIFNLVKDVVPVPELLAQGPRWAILSFLPGKLLSDCPEDVDKAATALAHIAAI</sequence>
<feature type="non-terminal residue" evidence="1">
    <location>
        <position position="1"/>
    </location>
</feature>
<organism evidence="1 2">
    <name type="scientific">Enterobacter roggenkampii</name>
    <dbReference type="NCBI Taxonomy" id="1812935"/>
    <lineage>
        <taxon>Bacteria</taxon>
        <taxon>Pseudomonadati</taxon>
        <taxon>Pseudomonadota</taxon>
        <taxon>Gammaproteobacteria</taxon>
        <taxon>Enterobacterales</taxon>
        <taxon>Enterobacteriaceae</taxon>
        <taxon>Enterobacter</taxon>
        <taxon>Enterobacter cloacae complex</taxon>
    </lineage>
</organism>
<gene>
    <name evidence="1" type="ORF">DXF87_27330</name>
</gene>
<dbReference type="AlphaFoldDB" id="A0ABD7GN41"/>
<comment type="caution">
    <text evidence="1">The sequence shown here is derived from an EMBL/GenBank/DDBJ whole genome shotgun (WGS) entry which is preliminary data.</text>
</comment>
<evidence type="ECO:0000313" key="1">
    <source>
        <dbReference type="EMBL" id="RDT45297.1"/>
    </source>
</evidence>
<dbReference type="EMBL" id="QRBW01000664">
    <property type="protein sequence ID" value="RDT45297.1"/>
    <property type="molecule type" value="Genomic_DNA"/>
</dbReference>
<evidence type="ECO:0000313" key="2">
    <source>
        <dbReference type="Proteomes" id="UP000255291"/>
    </source>
</evidence>
<accession>A0ABD7GN41</accession>
<dbReference type="Proteomes" id="UP000255291">
    <property type="component" value="Unassembled WGS sequence"/>
</dbReference>
<protein>
    <submittedName>
        <fullName evidence="1">Aminoglycoside phosphotransferase family protein</fullName>
    </submittedName>
</protein>
<dbReference type="RefSeq" id="WP_205744134.1">
    <property type="nucleotide sequence ID" value="NZ_QRBW01000664.1"/>
</dbReference>